<name>A0A392M250_9FABA</name>
<reference evidence="1 2" key="1">
    <citation type="journal article" date="2018" name="Front. Plant Sci.">
        <title>Red Clover (Trifolium pratense) and Zigzag Clover (T. medium) - A Picture of Genomic Similarities and Differences.</title>
        <authorList>
            <person name="Dluhosova J."/>
            <person name="Istvanek J."/>
            <person name="Nedelnik J."/>
            <person name="Repkova J."/>
        </authorList>
    </citation>
    <scope>NUCLEOTIDE SEQUENCE [LARGE SCALE GENOMIC DNA]</scope>
    <source>
        <strain evidence="2">cv. 10/8</strain>
        <tissue evidence="1">Leaf</tissue>
    </source>
</reference>
<proteinExistence type="predicted"/>
<organism evidence="1 2">
    <name type="scientific">Trifolium medium</name>
    <dbReference type="NCBI Taxonomy" id="97028"/>
    <lineage>
        <taxon>Eukaryota</taxon>
        <taxon>Viridiplantae</taxon>
        <taxon>Streptophyta</taxon>
        <taxon>Embryophyta</taxon>
        <taxon>Tracheophyta</taxon>
        <taxon>Spermatophyta</taxon>
        <taxon>Magnoliopsida</taxon>
        <taxon>eudicotyledons</taxon>
        <taxon>Gunneridae</taxon>
        <taxon>Pentapetalae</taxon>
        <taxon>rosids</taxon>
        <taxon>fabids</taxon>
        <taxon>Fabales</taxon>
        <taxon>Fabaceae</taxon>
        <taxon>Papilionoideae</taxon>
        <taxon>50 kb inversion clade</taxon>
        <taxon>NPAAA clade</taxon>
        <taxon>Hologalegina</taxon>
        <taxon>IRL clade</taxon>
        <taxon>Trifolieae</taxon>
        <taxon>Trifolium</taxon>
    </lineage>
</organism>
<dbReference type="EMBL" id="LXQA010001349">
    <property type="protein sequence ID" value="MCH80684.1"/>
    <property type="molecule type" value="Genomic_DNA"/>
</dbReference>
<dbReference type="Proteomes" id="UP000265520">
    <property type="component" value="Unassembled WGS sequence"/>
</dbReference>
<evidence type="ECO:0000313" key="2">
    <source>
        <dbReference type="Proteomes" id="UP000265520"/>
    </source>
</evidence>
<gene>
    <name evidence="1" type="ORF">A2U01_0001456</name>
</gene>
<evidence type="ECO:0000313" key="1">
    <source>
        <dbReference type="EMBL" id="MCH80684.1"/>
    </source>
</evidence>
<sequence length="129" mass="14550">MSFFSVSPQSGYYRTTLHPYKLFFQIKTKVQISQTSEIGNYGLSLTNFAEIGSHTHDYEFLDDKASLQNVINTTRIFVNPDIVEGVDFKNGIVVHGIEVDTAVPLIGGRARPSPDEEFLRMHLKKNLLS</sequence>
<accession>A0A392M250</accession>
<protein>
    <submittedName>
        <fullName evidence="1">Replication factor A protein</fullName>
    </submittedName>
</protein>
<keyword evidence="2" id="KW-1185">Reference proteome</keyword>
<comment type="caution">
    <text evidence="1">The sequence shown here is derived from an EMBL/GenBank/DDBJ whole genome shotgun (WGS) entry which is preliminary data.</text>
</comment>
<dbReference type="AlphaFoldDB" id="A0A392M250"/>